<evidence type="ECO:0000256" key="2">
    <source>
        <dbReference type="ARBA" id="ARBA00022490"/>
    </source>
</evidence>
<dbReference type="PRINTS" id="PR01039">
    <property type="entry name" value="TRNASYNTHTRP"/>
</dbReference>
<dbReference type="InterPro" id="IPR002305">
    <property type="entry name" value="aa-tRNA-synth_Ic"/>
</dbReference>
<dbReference type="NCBIfam" id="TIGR00233">
    <property type="entry name" value="trpS"/>
    <property type="match status" value="1"/>
</dbReference>
<evidence type="ECO:0000256" key="7">
    <source>
        <dbReference type="ARBA" id="ARBA00023146"/>
    </source>
</evidence>
<evidence type="ECO:0000256" key="5">
    <source>
        <dbReference type="ARBA" id="ARBA00022840"/>
    </source>
</evidence>
<proteinExistence type="inferred from homology"/>
<feature type="binding site" evidence="9">
    <location>
        <position position="145"/>
    </location>
    <ligand>
        <name>L-tryptophan</name>
        <dbReference type="ChEBI" id="CHEBI:57912"/>
    </ligand>
</feature>
<evidence type="ECO:0000256" key="4">
    <source>
        <dbReference type="ARBA" id="ARBA00022741"/>
    </source>
</evidence>
<comment type="catalytic activity">
    <reaction evidence="8 9">
        <text>tRNA(Trp) + L-tryptophan + ATP = L-tryptophyl-tRNA(Trp) + AMP + diphosphate + H(+)</text>
        <dbReference type="Rhea" id="RHEA:24080"/>
        <dbReference type="Rhea" id="RHEA-COMP:9671"/>
        <dbReference type="Rhea" id="RHEA-COMP:9705"/>
        <dbReference type="ChEBI" id="CHEBI:15378"/>
        <dbReference type="ChEBI" id="CHEBI:30616"/>
        <dbReference type="ChEBI" id="CHEBI:33019"/>
        <dbReference type="ChEBI" id="CHEBI:57912"/>
        <dbReference type="ChEBI" id="CHEBI:78442"/>
        <dbReference type="ChEBI" id="CHEBI:78535"/>
        <dbReference type="ChEBI" id="CHEBI:456215"/>
        <dbReference type="EC" id="6.1.1.2"/>
    </reaction>
</comment>
<keyword evidence="6 9" id="KW-0648">Protein biosynthesis</keyword>
<evidence type="ECO:0000256" key="9">
    <source>
        <dbReference type="HAMAP-Rule" id="MF_00140"/>
    </source>
</evidence>
<feature type="binding site" evidence="9">
    <location>
        <begin position="204"/>
        <end position="208"/>
    </location>
    <ligand>
        <name>ATP</name>
        <dbReference type="ChEBI" id="CHEBI:30616"/>
    </ligand>
</feature>
<dbReference type="InterPro" id="IPR001412">
    <property type="entry name" value="aa-tRNA-synth_I_CS"/>
</dbReference>
<evidence type="ECO:0000256" key="6">
    <source>
        <dbReference type="ARBA" id="ARBA00022917"/>
    </source>
</evidence>
<evidence type="ECO:0000313" key="11">
    <source>
        <dbReference type="EMBL" id="PSR34193.1"/>
    </source>
</evidence>
<feature type="short sequence motif" description="'HIGH' region" evidence="9">
    <location>
        <begin position="12"/>
        <end position="20"/>
    </location>
</feature>
<accession>A0A2T2XI42</accession>
<evidence type="ECO:0000256" key="1">
    <source>
        <dbReference type="ARBA" id="ARBA00005594"/>
    </source>
</evidence>
<dbReference type="GO" id="GO:0006436">
    <property type="term" value="P:tryptophanyl-tRNA aminoacylation"/>
    <property type="evidence" value="ECO:0007669"/>
    <property type="project" value="UniProtKB-UniRule"/>
</dbReference>
<comment type="similarity">
    <text evidence="1 9 10">Belongs to the class-I aminoacyl-tRNA synthetase family.</text>
</comment>
<protein>
    <recommendedName>
        <fullName evidence="9">Tryptophan--tRNA ligase</fullName>
        <ecNumber evidence="9">6.1.1.2</ecNumber>
    </recommendedName>
    <alternativeName>
        <fullName evidence="9">Tryptophanyl-tRNA synthetase</fullName>
        <shortName evidence="9">TrpRS</shortName>
    </alternativeName>
</protein>
<feature type="binding site" evidence="9">
    <location>
        <begin position="157"/>
        <end position="159"/>
    </location>
    <ligand>
        <name>ATP</name>
        <dbReference type="ChEBI" id="CHEBI:30616"/>
    </ligand>
</feature>
<dbReference type="SUPFAM" id="SSF52374">
    <property type="entry name" value="Nucleotidylyl transferase"/>
    <property type="match status" value="1"/>
</dbReference>
<reference evidence="11 12" key="1">
    <citation type="journal article" date="2014" name="BMC Genomics">
        <title>Comparison of environmental and isolate Sulfobacillus genomes reveals diverse carbon, sulfur, nitrogen, and hydrogen metabolisms.</title>
        <authorList>
            <person name="Justice N.B."/>
            <person name="Norman A."/>
            <person name="Brown C.T."/>
            <person name="Singh A."/>
            <person name="Thomas B.C."/>
            <person name="Banfield J.F."/>
        </authorList>
    </citation>
    <scope>NUCLEOTIDE SEQUENCE [LARGE SCALE GENOMIC DNA]</scope>
    <source>
        <strain evidence="11">AMDSBA4</strain>
    </source>
</reference>
<dbReference type="NCBIfam" id="NF009207">
    <property type="entry name" value="PRK12556.1"/>
    <property type="match status" value="1"/>
</dbReference>
<feature type="binding site" evidence="9">
    <location>
        <position position="197"/>
    </location>
    <ligand>
        <name>ATP</name>
        <dbReference type="ChEBI" id="CHEBI:30616"/>
    </ligand>
</feature>
<dbReference type="CDD" id="cd00806">
    <property type="entry name" value="TrpRS_core"/>
    <property type="match status" value="1"/>
</dbReference>
<dbReference type="FunFam" id="3.40.50.620:FF:000144">
    <property type="entry name" value="Tryptophan--tRNA ligase"/>
    <property type="match status" value="1"/>
</dbReference>
<feature type="short sequence motif" description="'KMSKS' region" evidence="9">
    <location>
        <begin position="204"/>
        <end position="208"/>
    </location>
</feature>
<keyword evidence="4 9" id="KW-0547">Nucleotide-binding</keyword>
<evidence type="ECO:0000313" key="12">
    <source>
        <dbReference type="Proteomes" id="UP000242972"/>
    </source>
</evidence>
<evidence type="ECO:0000256" key="8">
    <source>
        <dbReference type="ARBA" id="ARBA00049929"/>
    </source>
</evidence>
<feature type="binding site" evidence="9">
    <location>
        <begin position="19"/>
        <end position="20"/>
    </location>
    <ligand>
        <name>ATP</name>
        <dbReference type="ChEBI" id="CHEBI:30616"/>
    </ligand>
</feature>
<dbReference type="GO" id="GO:0004830">
    <property type="term" value="F:tryptophan-tRNA ligase activity"/>
    <property type="evidence" value="ECO:0007669"/>
    <property type="project" value="UniProtKB-UniRule"/>
</dbReference>
<keyword evidence="5 9" id="KW-0067">ATP-binding</keyword>
<keyword evidence="7 9" id="KW-0030">Aminoacyl-tRNA synthetase</keyword>
<dbReference type="PANTHER" id="PTHR43766">
    <property type="entry name" value="TRYPTOPHAN--TRNA LIGASE, MITOCHONDRIAL"/>
    <property type="match status" value="1"/>
</dbReference>
<dbReference type="EC" id="6.1.1.2" evidence="9"/>
<dbReference type="FunFam" id="1.10.240.10:FF:000005">
    <property type="entry name" value="Tryptophan--tRNA ligase"/>
    <property type="match status" value="1"/>
</dbReference>
<comment type="subcellular location">
    <subcellularLocation>
        <location evidence="9">Cytoplasm</location>
    </subcellularLocation>
</comment>
<organism evidence="11 12">
    <name type="scientific">Sulfobacillus benefaciens</name>
    <dbReference type="NCBI Taxonomy" id="453960"/>
    <lineage>
        <taxon>Bacteria</taxon>
        <taxon>Bacillati</taxon>
        <taxon>Bacillota</taxon>
        <taxon>Clostridia</taxon>
        <taxon>Eubacteriales</taxon>
        <taxon>Clostridiales Family XVII. Incertae Sedis</taxon>
        <taxon>Sulfobacillus</taxon>
    </lineage>
</organism>
<keyword evidence="3 9" id="KW-0436">Ligase</keyword>
<dbReference type="GO" id="GO:0005829">
    <property type="term" value="C:cytosol"/>
    <property type="evidence" value="ECO:0007669"/>
    <property type="project" value="TreeGrafter"/>
</dbReference>
<dbReference type="AlphaFoldDB" id="A0A2T2XI42"/>
<dbReference type="Proteomes" id="UP000242972">
    <property type="component" value="Unassembled WGS sequence"/>
</dbReference>
<comment type="caution">
    <text evidence="11">The sequence shown here is derived from an EMBL/GenBank/DDBJ whole genome shotgun (WGS) entry which is preliminary data.</text>
</comment>
<dbReference type="GO" id="GO:0005524">
    <property type="term" value="F:ATP binding"/>
    <property type="evidence" value="ECO:0007669"/>
    <property type="project" value="UniProtKB-UniRule"/>
</dbReference>
<dbReference type="Gene3D" id="3.40.50.620">
    <property type="entry name" value="HUPs"/>
    <property type="match status" value="1"/>
</dbReference>
<dbReference type="InterPro" id="IPR024109">
    <property type="entry name" value="Trp-tRNA-ligase_bac-type"/>
</dbReference>
<dbReference type="PROSITE" id="PS00178">
    <property type="entry name" value="AA_TRNA_LIGASE_I"/>
    <property type="match status" value="1"/>
</dbReference>
<dbReference type="PANTHER" id="PTHR43766:SF1">
    <property type="entry name" value="TRYPTOPHAN--TRNA LIGASE, MITOCHONDRIAL"/>
    <property type="match status" value="1"/>
</dbReference>
<keyword evidence="2 9" id="KW-0963">Cytoplasm</keyword>
<dbReference type="InterPro" id="IPR002306">
    <property type="entry name" value="Trp-tRNA-ligase"/>
</dbReference>
<dbReference type="EMBL" id="PXYW01000011">
    <property type="protein sequence ID" value="PSR34193.1"/>
    <property type="molecule type" value="Genomic_DNA"/>
</dbReference>
<gene>
    <name evidence="9" type="primary">trpS</name>
    <name evidence="11" type="ORF">C7B46_06490</name>
</gene>
<evidence type="ECO:0000256" key="3">
    <source>
        <dbReference type="ARBA" id="ARBA00022598"/>
    </source>
</evidence>
<dbReference type="InterPro" id="IPR050203">
    <property type="entry name" value="Trp-tRNA_synthetase"/>
</dbReference>
<comment type="function">
    <text evidence="9">Catalyzes the attachment of tryptophan to tRNA(Trp).</text>
</comment>
<dbReference type="Pfam" id="PF00579">
    <property type="entry name" value="tRNA-synt_1b"/>
    <property type="match status" value="1"/>
</dbReference>
<dbReference type="Gene3D" id="1.10.240.10">
    <property type="entry name" value="Tyrosyl-Transfer RNA Synthetase"/>
    <property type="match status" value="1"/>
</dbReference>
<feature type="binding site" evidence="9">
    <location>
        <begin position="11"/>
        <end position="13"/>
    </location>
    <ligand>
        <name>ATP</name>
        <dbReference type="ChEBI" id="CHEBI:30616"/>
    </ligand>
</feature>
<name>A0A2T2XI42_9FIRM</name>
<comment type="subunit">
    <text evidence="9">Homodimer.</text>
</comment>
<sequence length="336" mass="37927">MSQQVVLTGIKPTGTPHLGNLVGAIQPAIDLSQDNDKRAFYFIADYHALTGLKDAQLLRDYTKQVAAAWIALGLDPTRVVFYRQSDVPEVFELNWILACFAPKGLMNRAHAYKAMVQRNEENGESDIDAGVNMGLYTYPILMAADILLMQTHWVPVGGDQVQHIEIARDIAQYFNRQYQRAVFTLPEAMIDEQGAVIPGLDGRKMSKSYNNTIPIFGSSDELRKRVFRIATDSSRPGEPKDPETSTIFQLYRLVATSEQTLAFRQQFLSGIGWKDAKEQLFQVLDQRLAEPRERYRDLITDSAAISKIFRLGAEEARDLAQETMRQVRLAIGQNLQ</sequence>
<dbReference type="HAMAP" id="MF_00140_B">
    <property type="entry name" value="Trp_tRNA_synth_B"/>
    <property type="match status" value="1"/>
</dbReference>
<dbReference type="InterPro" id="IPR014729">
    <property type="entry name" value="Rossmann-like_a/b/a_fold"/>
</dbReference>
<evidence type="ECO:0000256" key="10">
    <source>
        <dbReference type="RuleBase" id="RU363036"/>
    </source>
</evidence>